<feature type="transmembrane region" description="Helical" evidence="2">
    <location>
        <begin position="12"/>
        <end position="32"/>
    </location>
</feature>
<keyword evidence="2" id="KW-0812">Transmembrane</keyword>
<keyword evidence="2" id="KW-1133">Transmembrane helix</keyword>
<reference evidence="3" key="1">
    <citation type="submission" date="2021-01" db="EMBL/GenBank/DDBJ databases">
        <authorList>
            <person name="Corre E."/>
            <person name="Pelletier E."/>
            <person name="Niang G."/>
            <person name="Scheremetjew M."/>
            <person name="Finn R."/>
            <person name="Kale V."/>
            <person name="Holt S."/>
            <person name="Cochrane G."/>
            <person name="Meng A."/>
            <person name="Brown T."/>
            <person name="Cohen L."/>
        </authorList>
    </citation>
    <scope>NUCLEOTIDE SEQUENCE</scope>
    <source>
        <strain evidence="3">CCAP 1951/1</strain>
    </source>
</reference>
<gene>
    <name evidence="3" type="ORF">NDES1114_LOCUS26853</name>
</gene>
<dbReference type="AlphaFoldDB" id="A0A7S1QIG4"/>
<feature type="region of interest" description="Disordered" evidence="1">
    <location>
        <begin position="311"/>
        <end position="345"/>
    </location>
</feature>
<organism evidence="3">
    <name type="scientific">Neobodo designis</name>
    <name type="common">Flagellated protozoan</name>
    <name type="synonym">Bodo designis</name>
    <dbReference type="NCBI Taxonomy" id="312471"/>
    <lineage>
        <taxon>Eukaryota</taxon>
        <taxon>Discoba</taxon>
        <taxon>Euglenozoa</taxon>
        <taxon>Kinetoplastea</taxon>
        <taxon>Metakinetoplastina</taxon>
        <taxon>Neobodonida</taxon>
        <taxon>Neobodo</taxon>
    </lineage>
</organism>
<name>A0A7S1QIG4_NEODS</name>
<dbReference type="EMBL" id="HBGF01040139">
    <property type="protein sequence ID" value="CAD9139456.1"/>
    <property type="molecule type" value="Transcribed_RNA"/>
</dbReference>
<evidence type="ECO:0000313" key="3">
    <source>
        <dbReference type="EMBL" id="CAD9139456.1"/>
    </source>
</evidence>
<proteinExistence type="predicted"/>
<accession>A0A7S1QIG4</accession>
<evidence type="ECO:0000256" key="1">
    <source>
        <dbReference type="SAM" id="MobiDB-lite"/>
    </source>
</evidence>
<feature type="region of interest" description="Disordered" evidence="1">
    <location>
        <begin position="52"/>
        <end position="77"/>
    </location>
</feature>
<evidence type="ECO:0000256" key="2">
    <source>
        <dbReference type="SAM" id="Phobius"/>
    </source>
</evidence>
<protein>
    <submittedName>
        <fullName evidence="3">Uncharacterized protein</fullName>
    </submittedName>
</protein>
<sequence>MAIPRNEPGTGTAKWLLAVVVAVATLLAVAGLDSRGSPPRQLRLSDVDLLTPAPAASSPVTQTTASALRAESSTSTGIASDIAASDAASTTAPLTTGAVPTVLPESPQQAAATRVPAPRPSLPPTVSLGGAIKRTNGAPASGLAWTMPDPADVARHRGEPDPNLQCNERMVHFYHDGFLGGYDRNNSDILRRLQGYGIDWRLRDYGCYTGYSVHGNGILWTVLQAEQFNSYLRPMIGVDPVTGRALDLTSTKLTYMYHAHEQYHDNRLIGFLPAIAGMMMHQHGKTVREQYLGGHADVLDGIADTVAPTTTARTLQQKPPRGSNANRPGMPPPPMPRQHRGLGKRYGDERYSLPQALGKLSVIEGHALVVPMQHERFVCQAMILQLNTIARFWATGALLETNGTIVTPEPRNAVMKGVMTWMFPLLPNPVHHVRMGDVVYMPHSHYVTPSSYEHPDPCSRKFLRDYLLPRAIAAVRRDREFKFGDDTKRLDKAVSDWEWAQTLPKMIAVVKSKGQSREPTRAFALDDRSRAMFREAGYLLLSDSSSLLHRFVLVNFADVAAVTFGSLLLMMSQIYCRDDLPAAEQIRFVTIVQQGYHGEEFLFSPVYHREGVQDGARVIVTNFSVFNPPHMWFKHVMLMGEQFTGKLTLNHLRFDRAEATLGNRTDGKPHDFPSRFVGRNTVGGDKRKWQLPASFVDIPGMGQCFRDGTSRLSSGGWMPHLSRA</sequence>
<keyword evidence="2" id="KW-0472">Membrane</keyword>